<dbReference type="Proteomes" id="UP001204524">
    <property type="component" value="Unassembled WGS sequence"/>
</dbReference>
<reference evidence="1 2" key="1">
    <citation type="submission" date="2022-06" db="EMBL/GenBank/DDBJ databases">
        <authorList>
            <person name="So Y."/>
        </authorList>
    </citation>
    <scope>NUCLEOTIDE SEQUENCE [LARGE SCALE GENOMIC DNA]</scope>
    <source>
        <strain evidence="1 2">STR3</strain>
    </source>
</reference>
<dbReference type="RefSeq" id="WP_254179560.1">
    <property type="nucleotide sequence ID" value="NZ_JANARS010000001.1"/>
</dbReference>
<gene>
    <name evidence="1" type="ORF">NCI01_00765</name>
</gene>
<comment type="caution">
    <text evidence="1">The sequence shown here is derived from an EMBL/GenBank/DDBJ whole genome shotgun (WGS) entry which is preliminary data.</text>
</comment>
<organism evidence="1 2">
    <name type="scientific">Nocardioides pinisoli</name>
    <dbReference type="NCBI Taxonomy" id="2950279"/>
    <lineage>
        <taxon>Bacteria</taxon>
        <taxon>Bacillati</taxon>
        <taxon>Actinomycetota</taxon>
        <taxon>Actinomycetes</taxon>
        <taxon>Propionibacteriales</taxon>
        <taxon>Nocardioidaceae</taxon>
        <taxon>Nocardioides</taxon>
    </lineage>
</organism>
<protein>
    <submittedName>
        <fullName evidence="1">Uncharacterized protein</fullName>
    </submittedName>
</protein>
<dbReference type="EMBL" id="JANARS010000001">
    <property type="protein sequence ID" value="MCP3420316.1"/>
    <property type="molecule type" value="Genomic_DNA"/>
</dbReference>
<evidence type="ECO:0000313" key="1">
    <source>
        <dbReference type="EMBL" id="MCP3420316.1"/>
    </source>
</evidence>
<sequence>MRLQRGTLVSGIEPELAREVARLCHWEPVPASYIAARRDVSDAEARKWLEQLEADGYLERSQGRDWDGGPKDTQDEWTTTARGGALAGASFLKPITRAKAEALLDGVLHRARAYNDDPDKPLWIDEVTVFGSFLDPEAADLGDLDIHYASSRRYDDQERAVAYARQSGRRFASFIEELFWPQKELSQVLKNRSGYISLTTENLSQLTDRFQVVYRRER</sequence>
<keyword evidence="2" id="KW-1185">Reference proteome</keyword>
<evidence type="ECO:0000313" key="2">
    <source>
        <dbReference type="Proteomes" id="UP001204524"/>
    </source>
</evidence>
<accession>A0ABT1KRE4</accession>
<proteinExistence type="predicted"/>
<name>A0ABT1KRE4_9ACTN</name>